<dbReference type="SMART" id="SM00564">
    <property type="entry name" value="PQQ"/>
    <property type="match status" value="4"/>
</dbReference>
<organism evidence="8 9">
    <name type="scientific">Streptomyces liliifuscus</name>
    <dbReference type="NCBI Taxonomy" id="2797636"/>
    <lineage>
        <taxon>Bacteria</taxon>
        <taxon>Bacillati</taxon>
        <taxon>Actinomycetota</taxon>
        <taxon>Actinomycetes</taxon>
        <taxon>Kitasatosporales</taxon>
        <taxon>Streptomycetaceae</taxon>
        <taxon>Streptomyces</taxon>
    </lineage>
</organism>
<evidence type="ECO:0000256" key="2">
    <source>
        <dbReference type="ARBA" id="ARBA00022741"/>
    </source>
</evidence>
<dbReference type="PROSITE" id="PS00107">
    <property type="entry name" value="PROTEIN_KINASE_ATP"/>
    <property type="match status" value="1"/>
</dbReference>
<dbReference type="InterPro" id="IPR018391">
    <property type="entry name" value="PQQ_b-propeller_rpt"/>
</dbReference>
<feature type="compositionally biased region" description="Polar residues" evidence="6">
    <location>
        <begin position="371"/>
        <end position="381"/>
    </location>
</feature>
<dbReference type="SUPFAM" id="SSF50998">
    <property type="entry name" value="Quinoprotein alcohol dehydrogenase-like"/>
    <property type="match status" value="1"/>
</dbReference>
<dbReference type="Proteomes" id="UP000595636">
    <property type="component" value="Chromosome"/>
</dbReference>
<dbReference type="InterPro" id="IPR017441">
    <property type="entry name" value="Protein_kinase_ATP_BS"/>
</dbReference>
<dbReference type="Pfam" id="PF13360">
    <property type="entry name" value="PQQ_2"/>
    <property type="match status" value="3"/>
</dbReference>
<feature type="compositionally biased region" description="Basic and acidic residues" evidence="6">
    <location>
        <begin position="294"/>
        <end position="309"/>
    </location>
</feature>
<reference evidence="8 9" key="1">
    <citation type="submission" date="2020-12" db="EMBL/GenBank/DDBJ databases">
        <title>A novel species.</title>
        <authorList>
            <person name="Li K."/>
        </authorList>
    </citation>
    <scope>NUCLEOTIDE SEQUENCE [LARGE SCALE GENOMIC DNA]</scope>
    <source>
        <strain evidence="8 9">ZYC-3</strain>
    </source>
</reference>
<dbReference type="Gene3D" id="3.30.200.20">
    <property type="entry name" value="Phosphorylase Kinase, domain 1"/>
    <property type="match status" value="1"/>
</dbReference>
<evidence type="ECO:0000256" key="1">
    <source>
        <dbReference type="ARBA" id="ARBA00022679"/>
    </source>
</evidence>
<dbReference type="InterPro" id="IPR008271">
    <property type="entry name" value="Ser/Thr_kinase_AS"/>
</dbReference>
<proteinExistence type="predicted"/>
<evidence type="ECO:0000256" key="6">
    <source>
        <dbReference type="SAM" id="MobiDB-lite"/>
    </source>
</evidence>
<dbReference type="PANTHER" id="PTHR43289">
    <property type="entry name" value="MITOGEN-ACTIVATED PROTEIN KINASE KINASE KINASE 20-RELATED"/>
    <property type="match status" value="1"/>
</dbReference>
<gene>
    <name evidence="8" type="ORF">JEQ17_03120</name>
</gene>
<dbReference type="KEGG" id="slf:JEQ17_03120"/>
<protein>
    <submittedName>
        <fullName evidence="8">PQQ-binding-like beta-propeller repeat protein</fullName>
    </submittedName>
</protein>
<keyword evidence="1" id="KW-0808">Transferase</keyword>
<feature type="region of interest" description="Disordered" evidence="6">
    <location>
        <begin position="361"/>
        <end position="381"/>
    </location>
</feature>
<sequence>MQALRETDPRWIGPYAVLGRLGAGGMGEVYLAEAPAGQRLAVKLVRAEHAEDRTFRARFRQEVRAARTVGGPGTYIARVVDADTEAELPWMASEFIDGPNLRDAVLDHGRLPEEAVRLLAAALSEALIAIHGQGLVHRDLKPSNILLAQDGPRVIDFGIVRALEATALTRTGTVVGSVGYLSPEQIRNNGRVGPPSDVFALGAVLAYAAAGREPFGEGQDAVVLMRIMNRDFDLSAVPQDIRWLVEPCLGEEPEERPTPGEVMSAVAHTPESLRESWHPGWYTAAAAGPESSEGVERWLPERDSGEQESRVEYLAPLTITDVPADAPSAPPSRRRLLQGLAAGTLAAAGVGTGGWLWLRDRGGDGEDAGGSNSPSARASATPQPAVVDWAYGVARLSEMGGPSVTLSPDGDTLYFGGVDGKLHAVSPDGRELWKTDLGEPPLYGGVVGAAVATDDGAYCLYGDGQKLCALDVGGRVRWERVFPDGDYGTMPVLAGELVLVTTDGFAKKHMVRAYRSDGSLAWRAGLPDQVDEPPVVAENVVYVAISAEELITLDAAKGTRLSGFETESSARRPAEFNGTAVVPPDGAGSKGLVVRSYAGRLMAVDFDDGSKAWTMDGQSGTTNSDPTVHEDLIYAFLGEKLFVVDRNGTPQRVLTFPKTSILTDYRPVIDSRHVYVATNKGIAAVNLPV</sequence>
<dbReference type="Gene3D" id="1.10.510.10">
    <property type="entry name" value="Transferase(Phosphotransferase) domain 1"/>
    <property type="match status" value="1"/>
</dbReference>
<accession>A0A7T7I077</accession>
<dbReference type="EMBL" id="CP066831">
    <property type="protein sequence ID" value="QQM38557.1"/>
    <property type="molecule type" value="Genomic_DNA"/>
</dbReference>
<keyword evidence="4 5" id="KW-0067">ATP-binding</keyword>
<dbReference type="SUPFAM" id="SSF56112">
    <property type="entry name" value="Protein kinase-like (PK-like)"/>
    <property type="match status" value="1"/>
</dbReference>
<dbReference type="Pfam" id="PF00069">
    <property type="entry name" value="Pkinase"/>
    <property type="match status" value="1"/>
</dbReference>
<dbReference type="InterPro" id="IPR011009">
    <property type="entry name" value="Kinase-like_dom_sf"/>
</dbReference>
<dbReference type="GO" id="GO:0004674">
    <property type="term" value="F:protein serine/threonine kinase activity"/>
    <property type="evidence" value="ECO:0007669"/>
    <property type="project" value="TreeGrafter"/>
</dbReference>
<keyword evidence="3" id="KW-0418">Kinase</keyword>
<dbReference type="InterPro" id="IPR002372">
    <property type="entry name" value="PQQ_rpt_dom"/>
</dbReference>
<feature type="region of interest" description="Disordered" evidence="6">
    <location>
        <begin position="284"/>
        <end position="309"/>
    </location>
</feature>
<evidence type="ECO:0000256" key="4">
    <source>
        <dbReference type="ARBA" id="ARBA00022840"/>
    </source>
</evidence>
<dbReference type="PROSITE" id="PS00108">
    <property type="entry name" value="PROTEIN_KINASE_ST"/>
    <property type="match status" value="1"/>
</dbReference>
<evidence type="ECO:0000313" key="8">
    <source>
        <dbReference type="EMBL" id="QQM38557.1"/>
    </source>
</evidence>
<feature type="binding site" evidence="5">
    <location>
        <position position="43"/>
    </location>
    <ligand>
        <name>ATP</name>
        <dbReference type="ChEBI" id="CHEBI:30616"/>
    </ligand>
</feature>
<dbReference type="AlphaFoldDB" id="A0A7T7I077"/>
<dbReference type="InterPro" id="IPR011047">
    <property type="entry name" value="Quinoprotein_ADH-like_sf"/>
</dbReference>
<dbReference type="InterPro" id="IPR000719">
    <property type="entry name" value="Prot_kinase_dom"/>
</dbReference>
<evidence type="ECO:0000259" key="7">
    <source>
        <dbReference type="PROSITE" id="PS50011"/>
    </source>
</evidence>
<dbReference type="SMART" id="SM00220">
    <property type="entry name" value="S_TKc"/>
    <property type="match status" value="1"/>
</dbReference>
<dbReference type="PROSITE" id="PS50011">
    <property type="entry name" value="PROTEIN_KINASE_DOM"/>
    <property type="match status" value="1"/>
</dbReference>
<name>A0A7T7I077_9ACTN</name>
<feature type="domain" description="Protein kinase" evidence="7">
    <location>
        <begin position="15"/>
        <end position="281"/>
    </location>
</feature>
<dbReference type="RefSeq" id="WP_200393724.1">
    <property type="nucleotide sequence ID" value="NZ_CP066831.1"/>
</dbReference>
<dbReference type="GO" id="GO:0005524">
    <property type="term" value="F:ATP binding"/>
    <property type="evidence" value="ECO:0007669"/>
    <property type="project" value="UniProtKB-UniRule"/>
</dbReference>
<keyword evidence="2 5" id="KW-0547">Nucleotide-binding</keyword>
<evidence type="ECO:0000313" key="9">
    <source>
        <dbReference type="Proteomes" id="UP000595636"/>
    </source>
</evidence>
<evidence type="ECO:0000256" key="5">
    <source>
        <dbReference type="PROSITE-ProRule" id="PRU10141"/>
    </source>
</evidence>
<dbReference type="InterPro" id="IPR015943">
    <property type="entry name" value="WD40/YVTN_repeat-like_dom_sf"/>
</dbReference>
<keyword evidence="9" id="KW-1185">Reference proteome</keyword>
<dbReference type="Gene3D" id="2.130.10.10">
    <property type="entry name" value="YVTN repeat-like/Quinoprotein amine dehydrogenase"/>
    <property type="match status" value="1"/>
</dbReference>
<dbReference type="PANTHER" id="PTHR43289:SF34">
    <property type="entry name" value="SERINE_THREONINE-PROTEIN KINASE YBDM-RELATED"/>
    <property type="match status" value="1"/>
</dbReference>
<dbReference type="CDD" id="cd14014">
    <property type="entry name" value="STKc_PknB_like"/>
    <property type="match status" value="1"/>
</dbReference>
<evidence type="ECO:0000256" key="3">
    <source>
        <dbReference type="ARBA" id="ARBA00022777"/>
    </source>
</evidence>